<feature type="transmembrane region" description="Helical" evidence="8">
    <location>
        <begin position="599"/>
        <end position="616"/>
    </location>
</feature>
<evidence type="ECO:0000256" key="3">
    <source>
        <dbReference type="ARBA" id="ARBA00022692"/>
    </source>
</evidence>
<evidence type="ECO:0000256" key="1">
    <source>
        <dbReference type="ARBA" id="ARBA00004651"/>
    </source>
</evidence>
<evidence type="ECO:0000313" key="11">
    <source>
        <dbReference type="Proteomes" id="UP000702954"/>
    </source>
</evidence>
<keyword evidence="2" id="KW-1003">Cell membrane</keyword>
<feature type="domain" description="ABC3 transporter permease C-terminal" evidence="9">
    <location>
        <begin position="599"/>
        <end position="715"/>
    </location>
</feature>
<feature type="transmembrane region" description="Helical" evidence="8">
    <location>
        <begin position="766"/>
        <end position="786"/>
    </location>
</feature>
<sequence length="1128" mass="126116">MVGRQMKKRALRKDFYMEIRKSLGRFLSIFFIVAMGVAFFSGIRASEPDLRYSGDAYFDRNHLMDLKVMGTLGLTENDVQAIRSLEGVAQAEPGYSADVMVERDGNQKVLHVSSILDSMNQYTVEEGRMPKKDGECLIDQDFIQGSDLKVGDEITLISGTKDPVTDTFTKETFRIVGAGSSPEYISFHRGSSMIGNGEVSGFLAVPKESFVTEAYTECYVSVEGAEEETAFTEEYDQKVEKVAERIESIGERQGALRAEEIREDAKEELSDAKAELEEGKKKAEKELSDGKAKITDAEAQLQNAKEQLESGKQALEAGRNELLVSQTTVDEAYAQIADGQAQLAQGKAEFAAKEEEFRSQYETGMEQIAAGEKQIATGRTELEAKKSEYEAGKAGLDQMKITLAELQAALENGMIPEEQIPQTEAQIGALQKTIAQLEPQLAQAADQIAQAEQVIVQKEQELSAARTQLEEGKTAIEAARGQLTEAENNLYAGEAQAAEGQRQIDAGWEAIHAGEAELAAGENEIAVNEKKLAEAKEAYENGKKEAEAEIKDGENKIKDAEQKIADIEDAKWYVNDRSTLSDYVGYGDNADRMRAIGEVFPILFFIVAALISLTTMTRMVEEQRTQIGTLKALGYGKFSIAGKYLNYALMATIGGSIFGVLFGEKVFPYIIVTAYKIIYIHMPDIVIPYHWGYAAMATGAAVVCTSAATLLACYKELASQPAVLMRPPAPKQGKRVFLERITFIWSRLSFIWKSTIRNLIRYKKRFFMTVFGIGGCMALMIVGFGLRDSIFDVGRIQYQELNLYDGMIILNTDADEKDKESLEQYLQGEKEISQASEGYLKKTNVEKGKIKKDVYLYVPEDLEKNQEFLVYRDRKTQETFELGERDVILTEKMAKTLEVKKGDTITVKGENGDKKELTITNVCENYMEHYLYVSPEIYKEMFGALPKANNIYFKMKEFDEKKLKEIGEKVLEERAALNVSYTYNVEEQMDEMLESLDIVIVVLIISAGLLAFVVLYNLNNININERKRELATIKVLGFYDNEVSAYVYRENILLTLIGTVVGVILGSILHRFVITTVEIDTVMFARTIKGISFLYSALLTCGFSVFVNCVMYFKLKKINMVESLKSVE</sequence>
<evidence type="ECO:0000259" key="9">
    <source>
        <dbReference type="Pfam" id="PF02687"/>
    </source>
</evidence>
<keyword evidence="5 8" id="KW-0472">Membrane</keyword>
<dbReference type="Gene3D" id="1.10.287.1490">
    <property type="match status" value="1"/>
</dbReference>
<dbReference type="EMBL" id="BHEO01000002">
    <property type="protein sequence ID" value="GBU04138.1"/>
    <property type="molecule type" value="Genomic_DNA"/>
</dbReference>
<feature type="transmembrane region" description="Helical" evidence="8">
    <location>
        <begin position="998"/>
        <end position="1018"/>
    </location>
</feature>
<dbReference type="InterPro" id="IPR003838">
    <property type="entry name" value="ABC3_permease_C"/>
</dbReference>
<evidence type="ECO:0000256" key="2">
    <source>
        <dbReference type="ARBA" id="ARBA00022475"/>
    </source>
</evidence>
<feature type="transmembrane region" description="Helical" evidence="8">
    <location>
        <begin position="691"/>
        <end position="714"/>
    </location>
</feature>
<organism evidence="10 11">
    <name type="scientific">Faecalimonas umbilicata</name>
    <dbReference type="NCBI Taxonomy" id="1912855"/>
    <lineage>
        <taxon>Bacteria</taxon>
        <taxon>Bacillati</taxon>
        <taxon>Bacillota</taxon>
        <taxon>Clostridia</taxon>
        <taxon>Lachnospirales</taxon>
        <taxon>Lachnospiraceae</taxon>
        <taxon>Faecalimonas</taxon>
    </lineage>
</organism>
<keyword evidence="3 8" id="KW-0812">Transmembrane</keyword>
<keyword evidence="6" id="KW-0175">Coiled coil</keyword>
<accession>A0ABQ0QUP7</accession>
<comment type="subcellular location">
    <subcellularLocation>
        <location evidence="1">Cell membrane</location>
        <topology evidence="1">Multi-pass membrane protein</topology>
    </subcellularLocation>
</comment>
<comment type="caution">
    <text evidence="10">The sequence shown here is derived from an EMBL/GenBank/DDBJ whole genome shotgun (WGS) entry which is preliminary data.</text>
</comment>
<evidence type="ECO:0000256" key="5">
    <source>
        <dbReference type="ARBA" id="ARBA00023136"/>
    </source>
</evidence>
<proteinExistence type="predicted"/>
<evidence type="ECO:0000256" key="7">
    <source>
        <dbReference type="SAM" id="MobiDB-lite"/>
    </source>
</evidence>
<feature type="region of interest" description="Disordered" evidence="7">
    <location>
        <begin position="262"/>
        <end position="289"/>
    </location>
</feature>
<dbReference type="Pfam" id="PF02687">
    <property type="entry name" value="FtsX"/>
    <property type="match status" value="2"/>
</dbReference>
<dbReference type="PANTHER" id="PTHR30287:SF1">
    <property type="entry name" value="INNER MEMBRANE PROTEIN"/>
    <property type="match status" value="1"/>
</dbReference>
<dbReference type="Proteomes" id="UP000702954">
    <property type="component" value="Unassembled WGS sequence"/>
</dbReference>
<dbReference type="PANTHER" id="PTHR30287">
    <property type="entry name" value="MEMBRANE COMPONENT OF PREDICTED ABC SUPERFAMILY METABOLITE UPTAKE TRANSPORTER"/>
    <property type="match status" value="1"/>
</dbReference>
<feature type="coiled-coil region" evidence="6">
    <location>
        <begin position="434"/>
        <end position="570"/>
    </location>
</feature>
<keyword evidence="4 8" id="KW-1133">Transmembrane helix</keyword>
<gene>
    <name evidence="10" type="ORF">FAEUMB_06790</name>
</gene>
<evidence type="ECO:0000256" key="4">
    <source>
        <dbReference type="ARBA" id="ARBA00022989"/>
    </source>
</evidence>
<keyword evidence="11" id="KW-1185">Reference proteome</keyword>
<dbReference type="Gene3D" id="1.10.287.620">
    <property type="entry name" value="Helix Hairpins"/>
    <property type="match status" value="1"/>
</dbReference>
<name>A0ABQ0QUP7_9FIRM</name>
<evidence type="ECO:0000313" key="10">
    <source>
        <dbReference type="EMBL" id="GBU04138.1"/>
    </source>
</evidence>
<protein>
    <submittedName>
        <fullName evidence="10">ABC transporter permease</fullName>
    </submittedName>
</protein>
<feature type="transmembrane region" description="Helical" evidence="8">
    <location>
        <begin position="1052"/>
        <end position="1073"/>
    </location>
</feature>
<evidence type="ECO:0000256" key="6">
    <source>
        <dbReference type="SAM" id="Coils"/>
    </source>
</evidence>
<feature type="domain" description="ABC3 transporter permease C-terminal" evidence="9">
    <location>
        <begin position="1002"/>
        <end position="1119"/>
    </location>
</feature>
<feature type="transmembrane region" description="Helical" evidence="8">
    <location>
        <begin position="647"/>
        <end position="671"/>
    </location>
</feature>
<dbReference type="InterPro" id="IPR038766">
    <property type="entry name" value="Membrane_comp_ABC_pdt"/>
</dbReference>
<feature type="transmembrane region" description="Helical" evidence="8">
    <location>
        <begin position="1093"/>
        <end position="1113"/>
    </location>
</feature>
<evidence type="ECO:0000256" key="8">
    <source>
        <dbReference type="SAM" id="Phobius"/>
    </source>
</evidence>
<reference evidence="10 11" key="1">
    <citation type="journal article" date="2018" name="Int. J. Syst. Evol. Microbiol.">
        <title>Draft Genome Sequence of Faecalimonas umbilicata JCM 30896T, an Acetate-Producing Bacterium Isolated from Human Feces.</title>
        <authorList>
            <person name="Sakamoto M."/>
            <person name="Ikeyama N."/>
            <person name="Yuki M."/>
            <person name="Ohkuma M."/>
        </authorList>
    </citation>
    <scope>NUCLEOTIDE SEQUENCE [LARGE SCALE GENOMIC DNA]</scope>
    <source>
        <strain evidence="10 11">EGH7</strain>
    </source>
</reference>